<reference evidence="1 2" key="1">
    <citation type="journal article" date="2016" name="Nat. Commun.">
        <title>Thousands of microbial genomes shed light on interconnected biogeochemical processes in an aquifer system.</title>
        <authorList>
            <person name="Anantharaman K."/>
            <person name="Brown C.T."/>
            <person name="Hug L.A."/>
            <person name="Sharon I."/>
            <person name="Castelle C.J."/>
            <person name="Probst A.J."/>
            <person name="Thomas B.C."/>
            <person name="Singh A."/>
            <person name="Wilkins M.J."/>
            <person name="Karaoz U."/>
            <person name="Brodie E.L."/>
            <person name="Williams K.H."/>
            <person name="Hubbard S.S."/>
            <person name="Banfield J.F."/>
        </authorList>
    </citation>
    <scope>NUCLEOTIDE SEQUENCE [LARGE SCALE GENOMIC DNA]</scope>
</reference>
<dbReference type="SUPFAM" id="SSF50118">
    <property type="entry name" value="Cell growth inhibitor/plasmid maintenance toxic component"/>
    <property type="match status" value="1"/>
</dbReference>
<comment type="caution">
    <text evidence="1">The sequence shown here is derived from an EMBL/GenBank/DDBJ whole genome shotgun (WGS) entry which is preliminary data.</text>
</comment>
<dbReference type="Proteomes" id="UP000177697">
    <property type="component" value="Unassembled WGS sequence"/>
</dbReference>
<evidence type="ECO:0008006" key="3">
    <source>
        <dbReference type="Google" id="ProtNLM"/>
    </source>
</evidence>
<dbReference type="InterPro" id="IPR003477">
    <property type="entry name" value="PemK-like"/>
</dbReference>
<organism evidence="1 2">
    <name type="scientific">Candidatus Zambryskibacteria bacterium RIFOXYC1_FULL_39_10</name>
    <dbReference type="NCBI Taxonomy" id="1802779"/>
    <lineage>
        <taxon>Bacteria</taxon>
        <taxon>Candidatus Zambryskiibacteriota</taxon>
    </lineage>
</organism>
<accession>A0A1G2UZ19</accession>
<sequence length="129" mass="15482">MHKDFDNWNKEKKQTDKREVGYNFFYYPREIWWCAIGVNVGVETDGKHENFERPVLVIKKFNKDMFWGIPLTTNEKVGEFYQKITHDQGVSWVALSQIKTFSTKRLLRKIGRISEQEFKVIHKKLKDLL</sequence>
<evidence type="ECO:0000313" key="1">
    <source>
        <dbReference type="EMBL" id="OHB14623.1"/>
    </source>
</evidence>
<gene>
    <name evidence="1" type="ORF">A2431_04205</name>
</gene>
<proteinExistence type="predicted"/>
<dbReference type="Pfam" id="PF02452">
    <property type="entry name" value="PemK_toxin"/>
    <property type="match status" value="1"/>
</dbReference>
<dbReference type="EMBL" id="MHWW01000018">
    <property type="protein sequence ID" value="OHB14623.1"/>
    <property type="molecule type" value="Genomic_DNA"/>
</dbReference>
<dbReference type="AlphaFoldDB" id="A0A1G2UZ19"/>
<dbReference type="GO" id="GO:0003677">
    <property type="term" value="F:DNA binding"/>
    <property type="evidence" value="ECO:0007669"/>
    <property type="project" value="InterPro"/>
</dbReference>
<dbReference type="InterPro" id="IPR011067">
    <property type="entry name" value="Plasmid_toxin/cell-grow_inhib"/>
</dbReference>
<name>A0A1G2UZ19_9BACT</name>
<dbReference type="Gene3D" id="2.30.30.110">
    <property type="match status" value="1"/>
</dbReference>
<protein>
    <recommendedName>
        <fullName evidence="3">Toxin-antitoxin system protein</fullName>
    </recommendedName>
</protein>
<evidence type="ECO:0000313" key="2">
    <source>
        <dbReference type="Proteomes" id="UP000177697"/>
    </source>
</evidence>